<dbReference type="InterPro" id="IPR036852">
    <property type="entry name" value="Peptidase_S8/S53_dom_sf"/>
</dbReference>
<dbReference type="InterPro" id="IPR022398">
    <property type="entry name" value="Peptidase_S8_His-AS"/>
</dbReference>
<feature type="domain" description="CARDB" evidence="11">
    <location>
        <begin position="886"/>
        <end position="958"/>
    </location>
</feature>
<dbReference type="SUPFAM" id="SSF52743">
    <property type="entry name" value="Subtilisin-like"/>
    <property type="match status" value="1"/>
</dbReference>
<feature type="active site" description="Charge relay system" evidence="8">
    <location>
        <position position="246"/>
    </location>
</feature>
<dbReference type="SUPFAM" id="SSF49452">
    <property type="entry name" value="Starch-binding domain-like"/>
    <property type="match status" value="1"/>
</dbReference>
<evidence type="ECO:0000256" key="7">
    <source>
        <dbReference type="ARBA" id="ARBA00030238"/>
    </source>
</evidence>
<dbReference type="PANTHER" id="PTHR43806:SF11">
    <property type="entry name" value="CEREVISIN-RELATED"/>
    <property type="match status" value="1"/>
</dbReference>
<feature type="domain" description="Peptidase S8/S53" evidence="10">
    <location>
        <begin position="189"/>
        <end position="478"/>
    </location>
</feature>
<feature type="active site" description="Charge relay system" evidence="8">
    <location>
        <position position="198"/>
    </location>
</feature>
<evidence type="ECO:0000256" key="9">
    <source>
        <dbReference type="RuleBase" id="RU003355"/>
    </source>
</evidence>
<dbReference type="InterPro" id="IPR015500">
    <property type="entry name" value="Peptidase_S8_subtilisin-rel"/>
</dbReference>
<dbReference type="PROSITE" id="PS00136">
    <property type="entry name" value="SUBTILASE_ASP"/>
    <property type="match status" value="1"/>
</dbReference>
<proteinExistence type="inferred from homology"/>
<comment type="similarity">
    <text evidence="2 8 9">Belongs to the peptidase S8 family.</text>
</comment>
<dbReference type="Gene3D" id="2.60.40.1120">
    <property type="entry name" value="Carboxypeptidase-like, regulatory domain"/>
    <property type="match status" value="2"/>
</dbReference>
<keyword evidence="6 8" id="KW-0720">Serine protease</keyword>
<organism evidence="12 13">
    <name type="scientific">Kibdelosporangium persicum</name>
    <dbReference type="NCBI Taxonomy" id="2698649"/>
    <lineage>
        <taxon>Bacteria</taxon>
        <taxon>Bacillati</taxon>
        <taxon>Actinomycetota</taxon>
        <taxon>Actinomycetes</taxon>
        <taxon>Pseudonocardiales</taxon>
        <taxon>Pseudonocardiaceae</taxon>
        <taxon>Kibdelosporangium</taxon>
    </lineage>
</organism>
<dbReference type="InterPro" id="IPR008969">
    <property type="entry name" value="CarboxyPept-like_regulatory"/>
</dbReference>
<dbReference type="EC" id="3.2.1.1" evidence="3"/>
<keyword evidence="5 8" id="KW-0378">Hydrolase</keyword>
<dbReference type="Gene3D" id="3.40.50.200">
    <property type="entry name" value="Peptidase S8/S53 domain"/>
    <property type="match status" value="1"/>
</dbReference>
<evidence type="ECO:0000256" key="3">
    <source>
        <dbReference type="ARBA" id="ARBA00012595"/>
    </source>
</evidence>
<dbReference type="InterPro" id="IPR011635">
    <property type="entry name" value="CARDB"/>
</dbReference>
<dbReference type="PROSITE" id="PS00137">
    <property type="entry name" value="SUBTILASE_HIS"/>
    <property type="match status" value="1"/>
</dbReference>
<dbReference type="GO" id="GO:0008233">
    <property type="term" value="F:peptidase activity"/>
    <property type="evidence" value="ECO:0007669"/>
    <property type="project" value="UniProtKB-KW"/>
</dbReference>
<reference evidence="12 13" key="1">
    <citation type="submission" date="2020-01" db="EMBL/GenBank/DDBJ databases">
        <title>Kibdelosporangium persica a novel Actinomycetes from a hot desert in Iran.</title>
        <authorList>
            <person name="Safaei N."/>
            <person name="Zaburannyi N."/>
            <person name="Mueller R."/>
            <person name="Wink J."/>
        </authorList>
    </citation>
    <scope>NUCLEOTIDE SEQUENCE [LARGE SCALE GENOMIC DNA]</scope>
    <source>
        <strain evidence="12 13">4NS15</strain>
    </source>
</reference>
<dbReference type="InterPro" id="IPR013784">
    <property type="entry name" value="Carb-bd-like_fold"/>
</dbReference>
<dbReference type="PROSITE" id="PS51892">
    <property type="entry name" value="SUBTILASE"/>
    <property type="match status" value="1"/>
</dbReference>
<dbReference type="InterPro" id="IPR050131">
    <property type="entry name" value="Peptidase_S8_subtilisin-like"/>
</dbReference>
<evidence type="ECO:0000259" key="10">
    <source>
        <dbReference type="Pfam" id="PF00082"/>
    </source>
</evidence>
<sequence length="988" mass="102084">MNLHTLLRWAMRLFRVRSTVARLATIAVLSGLAGTAIPPTNAAAQSGAAPIALELAALVEDADEGAPVQALLMLPNVTEHDGGYDAVVDTLRKHAADSQAEVMRHLETRDDVTVLNRLWLTNMLVVEFPADTKALGALAEIPGVDHLVPNFEMTLPGVTESADVKAQAHTWGLDKIEAARTWQDLGVTGAGAKVAVLDTGVAADHPDLAGKMATTDPRDPKHPGGWAEFNAAGGRVDSLPRDSGEHGTHVTGTVVGSDTSGTAIGVAPDAEYMHGLVIPHGRGTFAQIAAGMQWAVAPTDITGKRAGSPPDVVSMSLGANGFLAEMIAPTQAIRAAGIVPVMAIGNNCGTAGTASPGNVHEAIAVGATDSSDNVASFSCGGVVRKDQWTGPPAEWPDAWVKPNVSAPGVDVYSASPDGGYSTNSGTSMATPHTAGTAALVRSAAPGLSVDAVFAALADTSFWDNRNSPNRPDTRFGHGRINAYEATARVAVHSGITGTITAGASGAPVGGATVVVSPGNRTVTTDPDGTFRTRLEPGTYKLAVSAFGFQDAEVSGVVVAKNSFTPVAVPLQNVPSGQLAGTVVFAESGHGVPGATISLLDVPRSISATTGADGRYTIPLVPAGTYAVEVSHPSFTAPDPRKATVTAGGATTANFTLTKRPPSVAIVSSPESYAQEFVDDVFTPAGVPATAYSYNELELAARHPVVLIGYNSGGGYNRAQFQAMLDATDASGAGVLFLDHPTGSLNGLTLLSRHTGQPEGTWSTAGWIDGEDLRYEVTEKHPIFGDRKVGDHVMLAPVDSDLPKWAAWFAGYEGDGRLIIGALGRNSGVIGGGVAIDQRANNRHVLLSMHGADPAAWTADAKELFHNAIEWVAPEPPVNAPHFTPYDLTVSPEAVKVGEPVSVTVRVKNVGSSAGTYDAEVKVGGSTFAVTPVTLASGASTTVSWTITPDAVRTYLISVEHLANSFRVRAPVVTGARCTTHAPPGRRAC</sequence>
<dbReference type="InterPro" id="IPR013783">
    <property type="entry name" value="Ig-like_fold"/>
</dbReference>
<evidence type="ECO:0000256" key="1">
    <source>
        <dbReference type="ARBA" id="ARBA00000548"/>
    </source>
</evidence>
<accession>A0ABX2FI86</accession>
<dbReference type="Proteomes" id="UP000763557">
    <property type="component" value="Unassembled WGS sequence"/>
</dbReference>
<dbReference type="Gene3D" id="2.60.40.10">
    <property type="entry name" value="Immunoglobulins"/>
    <property type="match status" value="1"/>
</dbReference>
<evidence type="ECO:0000256" key="5">
    <source>
        <dbReference type="ARBA" id="ARBA00022801"/>
    </source>
</evidence>
<dbReference type="InterPro" id="IPR000209">
    <property type="entry name" value="Peptidase_S8/S53_dom"/>
</dbReference>
<evidence type="ECO:0000259" key="11">
    <source>
        <dbReference type="Pfam" id="PF07705"/>
    </source>
</evidence>
<dbReference type="InterPro" id="IPR023827">
    <property type="entry name" value="Peptidase_S8_Asp-AS"/>
</dbReference>
<evidence type="ECO:0000256" key="4">
    <source>
        <dbReference type="ARBA" id="ARBA00022670"/>
    </source>
</evidence>
<keyword evidence="13" id="KW-1185">Reference proteome</keyword>
<dbReference type="PRINTS" id="PR00723">
    <property type="entry name" value="SUBTILISIN"/>
</dbReference>
<gene>
    <name evidence="12" type="ORF">GC106_83850</name>
</gene>
<dbReference type="GO" id="GO:0006508">
    <property type="term" value="P:proteolysis"/>
    <property type="evidence" value="ECO:0007669"/>
    <property type="project" value="UniProtKB-KW"/>
</dbReference>
<evidence type="ECO:0000256" key="2">
    <source>
        <dbReference type="ARBA" id="ARBA00011073"/>
    </source>
</evidence>
<name>A0ABX2FI86_9PSEU</name>
<evidence type="ECO:0000256" key="6">
    <source>
        <dbReference type="ARBA" id="ARBA00022825"/>
    </source>
</evidence>
<protein>
    <recommendedName>
        <fullName evidence="3">alpha-amylase</fullName>
        <ecNumber evidence="3">3.2.1.1</ecNumber>
    </recommendedName>
    <alternativeName>
        <fullName evidence="7">1,4-alpha-D-glucan glucanohydrolase</fullName>
    </alternativeName>
</protein>
<dbReference type="PROSITE" id="PS00138">
    <property type="entry name" value="SUBTILASE_SER"/>
    <property type="match status" value="1"/>
</dbReference>
<dbReference type="PANTHER" id="PTHR43806">
    <property type="entry name" value="PEPTIDASE S8"/>
    <property type="match status" value="1"/>
</dbReference>
<comment type="catalytic activity">
    <reaction evidence="1">
        <text>Endohydrolysis of (1-&gt;4)-alpha-D-glucosidic linkages in polysaccharides containing three or more (1-&gt;4)-alpha-linked D-glucose units.</text>
        <dbReference type="EC" id="3.2.1.1"/>
    </reaction>
</comment>
<dbReference type="InterPro" id="IPR023828">
    <property type="entry name" value="Peptidase_S8_Ser-AS"/>
</dbReference>
<dbReference type="EMBL" id="JAAATY010000051">
    <property type="protein sequence ID" value="NRN71110.1"/>
    <property type="molecule type" value="Genomic_DNA"/>
</dbReference>
<evidence type="ECO:0000313" key="12">
    <source>
        <dbReference type="EMBL" id="NRN71110.1"/>
    </source>
</evidence>
<evidence type="ECO:0000256" key="8">
    <source>
        <dbReference type="PROSITE-ProRule" id="PRU01240"/>
    </source>
</evidence>
<dbReference type="Pfam" id="PF13620">
    <property type="entry name" value="CarboxypepD_reg"/>
    <property type="match status" value="2"/>
</dbReference>
<comment type="caution">
    <text evidence="12">The sequence shown here is derived from an EMBL/GenBank/DDBJ whole genome shotgun (WGS) entry which is preliminary data.</text>
</comment>
<keyword evidence="4 8" id="KW-0645">Protease</keyword>
<dbReference type="Pfam" id="PF07705">
    <property type="entry name" value="CARDB"/>
    <property type="match status" value="1"/>
</dbReference>
<evidence type="ECO:0000313" key="13">
    <source>
        <dbReference type="Proteomes" id="UP000763557"/>
    </source>
</evidence>
<dbReference type="SUPFAM" id="SSF49464">
    <property type="entry name" value="Carboxypeptidase regulatory domain-like"/>
    <property type="match status" value="1"/>
</dbReference>
<feature type="active site" description="Charge relay system" evidence="8">
    <location>
        <position position="427"/>
    </location>
</feature>
<dbReference type="Pfam" id="PF00082">
    <property type="entry name" value="Peptidase_S8"/>
    <property type="match status" value="1"/>
</dbReference>